<feature type="region of interest" description="Disordered" evidence="1">
    <location>
        <begin position="1"/>
        <end position="82"/>
    </location>
</feature>
<dbReference type="EMBL" id="JALLPJ020000770">
    <property type="protein sequence ID" value="KAL3783362.1"/>
    <property type="molecule type" value="Genomic_DNA"/>
</dbReference>
<dbReference type="InterPro" id="IPR009769">
    <property type="entry name" value="EDR2_C"/>
</dbReference>
<organism evidence="3 4">
    <name type="scientific">Cyclotella atomus</name>
    <dbReference type="NCBI Taxonomy" id="382360"/>
    <lineage>
        <taxon>Eukaryota</taxon>
        <taxon>Sar</taxon>
        <taxon>Stramenopiles</taxon>
        <taxon>Ochrophyta</taxon>
        <taxon>Bacillariophyta</taxon>
        <taxon>Coscinodiscophyceae</taxon>
        <taxon>Thalassiosirophycidae</taxon>
        <taxon>Stephanodiscales</taxon>
        <taxon>Stephanodiscaceae</taxon>
        <taxon>Cyclotella</taxon>
    </lineage>
</organism>
<evidence type="ECO:0000256" key="1">
    <source>
        <dbReference type="SAM" id="MobiDB-lite"/>
    </source>
</evidence>
<feature type="compositionally biased region" description="Basic and acidic residues" evidence="1">
    <location>
        <begin position="29"/>
        <end position="41"/>
    </location>
</feature>
<comment type="caution">
    <text evidence="3">The sequence shown here is derived from an EMBL/GenBank/DDBJ whole genome shotgun (WGS) entry which is preliminary data.</text>
</comment>
<evidence type="ECO:0000313" key="3">
    <source>
        <dbReference type="EMBL" id="KAL3783362.1"/>
    </source>
</evidence>
<protein>
    <recommendedName>
        <fullName evidence="2">Protein ENHANCED DISEASE RESISTANCE 2 C-terminal domain-containing protein</fullName>
    </recommendedName>
</protein>
<evidence type="ECO:0000313" key="4">
    <source>
        <dbReference type="Proteomes" id="UP001530400"/>
    </source>
</evidence>
<dbReference type="InterPro" id="IPR045096">
    <property type="entry name" value="EDR2-like"/>
</dbReference>
<feature type="domain" description="Protein ENHANCED DISEASE RESISTANCE 2 C-terminal" evidence="2">
    <location>
        <begin position="121"/>
        <end position="356"/>
    </location>
</feature>
<gene>
    <name evidence="3" type="ORF">ACHAWO_005563</name>
</gene>
<dbReference type="PANTHER" id="PTHR12136">
    <property type="entry name" value="ENHANCED DISEASE RESISTANCE-RELATED"/>
    <property type="match status" value="1"/>
</dbReference>
<proteinExistence type="predicted"/>
<dbReference type="AlphaFoldDB" id="A0ABD3P6S5"/>
<dbReference type="Proteomes" id="UP001530400">
    <property type="component" value="Unassembled WGS sequence"/>
</dbReference>
<dbReference type="PANTHER" id="PTHR12136:SF41">
    <property type="entry name" value="PLECKSTRIN HOMOLOGY (PH) AND LIPID-BINDING START DOMAINS-CONTAINING PROTEIN"/>
    <property type="match status" value="1"/>
</dbReference>
<dbReference type="Pfam" id="PF07059">
    <property type="entry name" value="EDR2_C"/>
    <property type="match status" value="1"/>
</dbReference>
<sequence length="366" mass="40754">MQDENTTLSTVRRSSVSRRLDPLLSSDSCRQRARSEERNVPEPDSDDEEAIIDKQHSPKGLLTRIDSDPLDSPGGTVTKQPREIKKLVVQDAVAVSPKKKSPVLPTLPRYPISETKNHNCWSEPHAGKCFKVRGENYLADKKKVASGPYIFPARGADLILTNKESGNGTDIAERHCVLAGHVRSVPTFIINFCFPWGVLVNYYEIPDLYASFLQKKERGDTIHDEMLECFAPHERNVIRFLTGDDAQRQDKLKLIPVCIEGPWVVRQMIAGKPAVIGKRLPVSYKYHPADRSKGLEMCFEADLDISASDPVGKKVVKLCTTYLTSVTVDIGVVIEGIEGDELPEQMLGCVRIHKLDSLLSPTLPPC</sequence>
<name>A0ABD3P6S5_9STRA</name>
<reference evidence="3 4" key="1">
    <citation type="submission" date="2024-10" db="EMBL/GenBank/DDBJ databases">
        <title>Updated reference genomes for cyclostephanoid diatoms.</title>
        <authorList>
            <person name="Roberts W.R."/>
            <person name="Alverson A.J."/>
        </authorList>
    </citation>
    <scope>NUCLEOTIDE SEQUENCE [LARGE SCALE GENOMIC DNA]</scope>
    <source>
        <strain evidence="3 4">AJA010-31</strain>
    </source>
</reference>
<evidence type="ECO:0000259" key="2">
    <source>
        <dbReference type="Pfam" id="PF07059"/>
    </source>
</evidence>
<keyword evidence="4" id="KW-1185">Reference proteome</keyword>
<accession>A0ABD3P6S5</accession>